<dbReference type="EMBL" id="JAOQAZ010000032">
    <property type="protein sequence ID" value="KAJ4249800.1"/>
    <property type="molecule type" value="Genomic_DNA"/>
</dbReference>
<accession>A0A9W8RSC1</accession>
<dbReference type="CDD" id="cd09917">
    <property type="entry name" value="F-box_SF"/>
    <property type="match status" value="1"/>
</dbReference>
<evidence type="ECO:0000313" key="2">
    <source>
        <dbReference type="EMBL" id="KAJ4249800.1"/>
    </source>
</evidence>
<protein>
    <recommendedName>
        <fullName evidence="1">F-box domain-containing protein</fullName>
    </recommendedName>
</protein>
<keyword evidence="3" id="KW-1185">Reference proteome</keyword>
<dbReference type="SUPFAM" id="SSF81383">
    <property type="entry name" value="F-box domain"/>
    <property type="match status" value="1"/>
</dbReference>
<comment type="caution">
    <text evidence="2">The sequence shown here is derived from an EMBL/GenBank/DDBJ whole genome shotgun (WGS) entry which is preliminary data.</text>
</comment>
<dbReference type="Pfam" id="PF12937">
    <property type="entry name" value="F-box-like"/>
    <property type="match status" value="1"/>
</dbReference>
<name>A0A9W8RSC1_9HYPO</name>
<reference evidence="2" key="1">
    <citation type="submission" date="2022-09" db="EMBL/GenBank/DDBJ databases">
        <title>Fusarium specimens isolated from Avocado Roots.</title>
        <authorList>
            <person name="Stajich J."/>
            <person name="Roper C."/>
            <person name="Heimlech-Rivalta G."/>
        </authorList>
    </citation>
    <scope>NUCLEOTIDE SEQUENCE</scope>
    <source>
        <strain evidence="2">CF00136</strain>
    </source>
</reference>
<dbReference type="OrthoDB" id="5427399at2759"/>
<organism evidence="2 3">
    <name type="scientific">Fusarium torreyae</name>
    <dbReference type="NCBI Taxonomy" id="1237075"/>
    <lineage>
        <taxon>Eukaryota</taxon>
        <taxon>Fungi</taxon>
        <taxon>Dikarya</taxon>
        <taxon>Ascomycota</taxon>
        <taxon>Pezizomycotina</taxon>
        <taxon>Sordariomycetes</taxon>
        <taxon>Hypocreomycetidae</taxon>
        <taxon>Hypocreales</taxon>
        <taxon>Nectriaceae</taxon>
        <taxon>Fusarium</taxon>
    </lineage>
</organism>
<dbReference type="AlphaFoldDB" id="A0A9W8RSC1"/>
<feature type="domain" description="F-box" evidence="1">
    <location>
        <begin position="5"/>
        <end position="51"/>
    </location>
</feature>
<dbReference type="InterPro" id="IPR036047">
    <property type="entry name" value="F-box-like_dom_sf"/>
</dbReference>
<sequence>MELIDLPREIIAEIFSLECPILPREDIFSARLTCRELAEVLTPILFYRIRISPLIQDRDDFFSIASQPHLACLVRVIVWEELNGDLDDFEPIITPSGLNGPSFSEHHFFEELVANAKLLFGRTI</sequence>
<evidence type="ECO:0000313" key="3">
    <source>
        <dbReference type="Proteomes" id="UP001152049"/>
    </source>
</evidence>
<proteinExistence type="predicted"/>
<evidence type="ECO:0000259" key="1">
    <source>
        <dbReference type="Pfam" id="PF12937"/>
    </source>
</evidence>
<dbReference type="Proteomes" id="UP001152049">
    <property type="component" value="Unassembled WGS sequence"/>
</dbReference>
<dbReference type="InterPro" id="IPR001810">
    <property type="entry name" value="F-box_dom"/>
</dbReference>
<gene>
    <name evidence="2" type="ORF">NW762_012143</name>
</gene>